<comment type="caution">
    <text evidence="1">The sequence shown here is derived from an EMBL/GenBank/DDBJ whole genome shotgun (WGS) entry which is preliminary data.</text>
</comment>
<dbReference type="Proteomes" id="UP000315471">
    <property type="component" value="Unassembled WGS sequence"/>
</dbReference>
<dbReference type="AlphaFoldDB" id="A0A5C6E699"/>
<proteinExistence type="predicted"/>
<evidence type="ECO:0000313" key="1">
    <source>
        <dbReference type="EMBL" id="TWU43161.1"/>
    </source>
</evidence>
<keyword evidence="2" id="KW-1185">Reference proteome</keyword>
<dbReference type="EMBL" id="SJPY01000003">
    <property type="protein sequence ID" value="TWU43161.1"/>
    <property type="molecule type" value="Genomic_DNA"/>
</dbReference>
<accession>A0A5C6E699</accession>
<gene>
    <name evidence="1" type="ORF">Q31b_21990</name>
</gene>
<organism evidence="1 2">
    <name type="scientific">Novipirellula aureliae</name>
    <dbReference type="NCBI Taxonomy" id="2527966"/>
    <lineage>
        <taxon>Bacteria</taxon>
        <taxon>Pseudomonadati</taxon>
        <taxon>Planctomycetota</taxon>
        <taxon>Planctomycetia</taxon>
        <taxon>Pirellulales</taxon>
        <taxon>Pirellulaceae</taxon>
        <taxon>Novipirellula</taxon>
    </lineage>
</organism>
<name>A0A5C6E699_9BACT</name>
<reference evidence="1 2" key="1">
    <citation type="submission" date="2019-02" db="EMBL/GenBank/DDBJ databases">
        <title>Deep-cultivation of Planctomycetes and their phenomic and genomic characterization uncovers novel biology.</title>
        <authorList>
            <person name="Wiegand S."/>
            <person name="Jogler M."/>
            <person name="Boedeker C."/>
            <person name="Pinto D."/>
            <person name="Vollmers J."/>
            <person name="Rivas-Marin E."/>
            <person name="Kohn T."/>
            <person name="Peeters S.H."/>
            <person name="Heuer A."/>
            <person name="Rast P."/>
            <person name="Oberbeckmann S."/>
            <person name="Bunk B."/>
            <person name="Jeske O."/>
            <person name="Meyerdierks A."/>
            <person name="Storesund J.E."/>
            <person name="Kallscheuer N."/>
            <person name="Luecker S."/>
            <person name="Lage O.M."/>
            <person name="Pohl T."/>
            <person name="Merkel B.J."/>
            <person name="Hornburger P."/>
            <person name="Mueller R.-W."/>
            <person name="Bruemmer F."/>
            <person name="Labrenz M."/>
            <person name="Spormann A.M."/>
            <person name="Op Den Camp H."/>
            <person name="Overmann J."/>
            <person name="Amann R."/>
            <person name="Jetten M.S.M."/>
            <person name="Mascher T."/>
            <person name="Medema M.H."/>
            <person name="Devos D.P."/>
            <person name="Kaster A.-K."/>
            <person name="Ovreas L."/>
            <person name="Rohde M."/>
            <person name="Galperin M.Y."/>
            <person name="Jogler C."/>
        </authorList>
    </citation>
    <scope>NUCLEOTIDE SEQUENCE [LARGE SCALE GENOMIC DNA]</scope>
    <source>
        <strain evidence="1 2">Q31b</strain>
    </source>
</reference>
<protein>
    <submittedName>
        <fullName evidence="1">Uncharacterized protein</fullName>
    </submittedName>
</protein>
<evidence type="ECO:0000313" key="2">
    <source>
        <dbReference type="Proteomes" id="UP000315471"/>
    </source>
</evidence>
<sequence>MFQPIGVPRREQWLWSLLASAPTPPAPKITLEMSSIDRPRDEERDRIVMIHDRLPPHLKRCFPNEFTKSISRRTLAACRFNRFDSTDCLTPSHRRPIMEKLTPSAKR</sequence>